<dbReference type="PANTHER" id="PTHR11559">
    <property type="entry name" value="CARBOXYLESTERASE"/>
    <property type="match status" value="1"/>
</dbReference>
<comment type="caution">
    <text evidence="2">The sequence shown here is derived from an EMBL/GenBank/DDBJ whole genome shotgun (WGS) entry which is preliminary data.</text>
</comment>
<evidence type="ECO:0000259" key="1">
    <source>
        <dbReference type="Pfam" id="PF00135"/>
    </source>
</evidence>
<proteinExistence type="predicted"/>
<accession>A0ABS9Q1A0</accession>
<dbReference type="EMBL" id="JAKRCV010000008">
    <property type="protein sequence ID" value="MCG7321147.1"/>
    <property type="molecule type" value="Genomic_DNA"/>
</dbReference>
<keyword evidence="3" id="KW-1185">Reference proteome</keyword>
<dbReference type="Pfam" id="PF00135">
    <property type="entry name" value="COesterase"/>
    <property type="match status" value="1"/>
</dbReference>
<dbReference type="RefSeq" id="WP_239262584.1">
    <property type="nucleotide sequence ID" value="NZ_JAKRCV010000008.1"/>
</dbReference>
<dbReference type="Proteomes" id="UP001521931">
    <property type="component" value="Unassembled WGS sequence"/>
</dbReference>
<dbReference type="InterPro" id="IPR002018">
    <property type="entry name" value="CarbesteraseB"/>
</dbReference>
<protein>
    <submittedName>
        <fullName evidence="2">Carboxylesterase family protein</fullName>
    </submittedName>
</protein>
<gene>
    <name evidence="2" type="ORF">MHL29_04455</name>
</gene>
<evidence type="ECO:0000313" key="2">
    <source>
        <dbReference type="EMBL" id="MCG7321147.1"/>
    </source>
</evidence>
<evidence type="ECO:0000313" key="3">
    <source>
        <dbReference type="Proteomes" id="UP001521931"/>
    </source>
</evidence>
<reference evidence="2 3" key="1">
    <citation type="submission" date="2022-02" db="EMBL/GenBank/DDBJ databases">
        <title>Uncovering new skin microbiome diversity through culturing and metagenomics.</title>
        <authorList>
            <person name="Conlan S."/>
            <person name="Deming C."/>
            <person name="Nisc Comparative Sequencing Program N."/>
            <person name="Segre J.A."/>
        </authorList>
    </citation>
    <scope>NUCLEOTIDE SEQUENCE [LARGE SCALE GENOMIC DNA]</scope>
    <source>
        <strain evidence="2 3">ACRQZ</strain>
    </source>
</reference>
<dbReference type="Gene3D" id="3.40.50.1820">
    <property type="entry name" value="alpha/beta hydrolase"/>
    <property type="match status" value="1"/>
</dbReference>
<feature type="domain" description="Carboxylesterase type B" evidence="1">
    <location>
        <begin position="3"/>
        <end position="307"/>
    </location>
</feature>
<dbReference type="SUPFAM" id="SSF53474">
    <property type="entry name" value="alpha/beta-Hydrolases"/>
    <property type="match status" value="1"/>
</dbReference>
<name>A0ABS9Q1A0_9MICO</name>
<organism evidence="2 3">
    <name type="scientific">Arsenicicoccus bolidensis</name>
    <dbReference type="NCBI Taxonomy" id="229480"/>
    <lineage>
        <taxon>Bacteria</taxon>
        <taxon>Bacillati</taxon>
        <taxon>Actinomycetota</taxon>
        <taxon>Actinomycetes</taxon>
        <taxon>Micrococcales</taxon>
        <taxon>Intrasporangiaceae</taxon>
        <taxon>Arsenicicoccus</taxon>
    </lineage>
</organism>
<sequence length="448" mass="48034">MTAPCGTLIGRRAGEAVQFRGIRYGRAERFASPVPERDATEPVDCRNPGPFAPQLPVPFLDEAFGPATHGLRQDEDCLRVAVTAPAVPRAEGPLPVLVWIHGGSYTSGTGDGPGYEPTSLVTEGDLVVVSVTYRLGLLGYLGDGGERAANLGLMDQLLALRWVRRNIEAFGGDPERVTAVGQSAGADAVLHLAVAGAGEGLFGRAIVQSPPLGIRTARAAMAQAMAEATAHVSRDSSLEEVLAAQADAERVARAFRLPSAMPFSVQYSHPPLPAEEDMEAAWDAVAQDIDLFIGRTTEEALLFLPRLEPVAKVTSLPVVGGRARRVLDEVATHVVYGRGIDALARRWVQAGGTCRSYRLSWSVPGNDYGACHAIELPLLFGDERVWRHAAVLRGARWSDVDAAGRRLRALWAAIAWGRPFDELPQEPGVLTHAAPRPLAPRRLRRSGS</sequence>
<dbReference type="InterPro" id="IPR029058">
    <property type="entry name" value="AB_hydrolase_fold"/>
</dbReference>
<dbReference type="InterPro" id="IPR050309">
    <property type="entry name" value="Type-B_Carboxylest/Lipase"/>
</dbReference>